<comment type="caution">
    <text evidence="2">The sequence shown here is derived from an EMBL/GenBank/DDBJ whole genome shotgun (WGS) entry which is preliminary data.</text>
</comment>
<keyword evidence="1" id="KW-0472">Membrane</keyword>
<reference evidence="2 3" key="1">
    <citation type="journal article" date="2015" name="Int. J. Syst. Evol. Microbiol.">
        <title>Exiguobacterium enclense sp. nov., isolated from sediment.</title>
        <authorList>
            <person name="Dastager S.G."/>
            <person name="Mawlankar R."/>
            <person name="Sonalkar V.V."/>
            <person name="Thorat M.N."/>
            <person name="Mual P."/>
            <person name="Verma A."/>
            <person name="Krishnamurthi S."/>
            <person name="Tang S.K."/>
            <person name="Li W.J."/>
        </authorList>
    </citation>
    <scope>NUCLEOTIDE SEQUENCE [LARGE SCALE GENOMIC DNA]</scope>
    <source>
        <strain evidence="2 3">NIO-1109</strain>
    </source>
</reference>
<evidence type="ECO:0000313" key="2">
    <source>
        <dbReference type="EMBL" id="KSU47977.1"/>
    </source>
</evidence>
<dbReference type="PANTHER" id="PTHR34351:SF2">
    <property type="entry name" value="DUF58 DOMAIN-CONTAINING PROTEIN"/>
    <property type="match status" value="1"/>
</dbReference>
<dbReference type="GeneID" id="90836733"/>
<keyword evidence="1" id="KW-0812">Transmembrane</keyword>
<keyword evidence="1" id="KW-1133">Transmembrane helix</keyword>
<protein>
    <submittedName>
        <fullName evidence="2">Uncharacterized protein</fullName>
    </submittedName>
</protein>
<proteinExistence type="predicted"/>
<sequence length="348" mass="39733">MQLIIPKGFNLIILTMTGASGVIVGLYGPVWIAALLLAYTLYGWVMPYYLEYVAKRIRVRLLETVRAFREETIQIPFELSNPTKLPLGRITISGLLGDQIKLPDASSQFWRQHLYVSKQTIVPFSIDVIAAHRGTIRIQSFDVMISDPFHLITIYVTLDIQELGHVFPDFAPASVEWNERMIPGETIDRSSPFTDRSSFHSVVPYSGDAKSIYWSAYAKTNELYSYQYDRKRNHDYAVIVDGLSADGLALRSDFEKLLSRAATIIRELEKQGASYSLWISMVNRSGQWYHVPSGMGKHQFLRTMECLARISEYDLPLERRYFTKRLQRSVPSTTAEIHLGHRQKGVSA</sequence>
<evidence type="ECO:0000313" key="3">
    <source>
        <dbReference type="Proteomes" id="UP000053797"/>
    </source>
</evidence>
<dbReference type="RefSeq" id="WP_050677947.1">
    <property type="nucleotide sequence ID" value="NZ_FMYN01000006.1"/>
</dbReference>
<gene>
    <name evidence="2" type="ORF">AS033_15085</name>
</gene>
<evidence type="ECO:0000256" key="1">
    <source>
        <dbReference type="SAM" id="Phobius"/>
    </source>
</evidence>
<dbReference type="AlphaFoldDB" id="A0A0V8GCH4"/>
<organism evidence="2 3">
    <name type="scientific">Exiguobacterium indicum</name>
    <dbReference type="NCBI Taxonomy" id="296995"/>
    <lineage>
        <taxon>Bacteria</taxon>
        <taxon>Bacillati</taxon>
        <taxon>Bacillota</taxon>
        <taxon>Bacilli</taxon>
        <taxon>Bacillales</taxon>
        <taxon>Bacillales Family XII. Incertae Sedis</taxon>
        <taxon>Exiguobacterium</taxon>
    </lineage>
</organism>
<feature type="transmembrane region" description="Helical" evidence="1">
    <location>
        <begin position="30"/>
        <end position="50"/>
    </location>
</feature>
<dbReference type="EMBL" id="LNQL01000006">
    <property type="protein sequence ID" value="KSU47977.1"/>
    <property type="molecule type" value="Genomic_DNA"/>
</dbReference>
<dbReference type="Proteomes" id="UP000053797">
    <property type="component" value="Unassembled WGS sequence"/>
</dbReference>
<name>A0A0V8GCH4_9BACL</name>
<accession>A0A0V8GCH4</accession>
<dbReference type="PANTHER" id="PTHR34351">
    <property type="entry name" value="SLR1927 PROTEIN-RELATED"/>
    <property type="match status" value="1"/>
</dbReference>
<dbReference type="OrthoDB" id="9789943at2"/>